<keyword evidence="7" id="KW-0732">Signal</keyword>
<evidence type="ECO:0000256" key="7">
    <source>
        <dbReference type="SAM" id="SignalP"/>
    </source>
</evidence>
<dbReference type="PANTHER" id="PTHR33353:SF34">
    <property type="entry name" value="ENDO-BETA-1,4-GLUCANASE D"/>
    <property type="match status" value="1"/>
</dbReference>
<evidence type="ECO:0000256" key="6">
    <source>
        <dbReference type="SAM" id="MobiDB-lite"/>
    </source>
</evidence>
<dbReference type="Pfam" id="PF03443">
    <property type="entry name" value="AA9"/>
    <property type="match status" value="1"/>
</dbReference>
<sequence length="331" mass="33759">MSSVMNSAILSLLASAATVSARGSYVEEITVDGTKYPGNLASTNAPQNAAPQSIAWSSKALDPGFVAPSKFGSDDIICHIGSENAAGSAPVKAGGKVDLRWNTWLKSHHGPILTYLANCGTSCATVKKASLKFFKIAESGLLDGSAPPGKWATDELRANGLTYSVSIPASIAVGKYVLRHEIIALHAASTAGGAQSYPFCINLEVTGGGSDAPEGVLGTALYTPTDPGIQVSIDTAPLTYQIPGPPLFSGGGGGSYPPTTTTPGEPSYSASTTLLSNTRSSSAATSTASHSSHEKEKSEKKDGEESDSDSGSDSDGDGNSDSDSDSDEDCD</sequence>
<comment type="cofactor">
    <cofactor evidence="1">
        <name>Cu(2+)</name>
        <dbReference type="ChEBI" id="CHEBI:29036"/>
    </cofactor>
</comment>
<evidence type="ECO:0000256" key="3">
    <source>
        <dbReference type="ARBA" id="ARBA00022525"/>
    </source>
</evidence>
<gene>
    <name evidence="9" type="ORF">B2J93_7965</name>
</gene>
<evidence type="ECO:0000256" key="2">
    <source>
        <dbReference type="ARBA" id="ARBA00004613"/>
    </source>
</evidence>
<dbReference type="InterPro" id="IPR049892">
    <property type="entry name" value="AA9"/>
</dbReference>
<evidence type="ECO:0000259" key="8">
    <source>
        <dbReference type="Pfam" id="PF03443"/>
    </source>
</evidence>
<dbReference type="PANTHER" id="PTHR33353">
    <property type="entry name" value="PUTATIVE (AFU_ORTHOLOGUE AFUA_1G12560)-RELATED"/>
    <property type="match status" value="1"/>
</dbReference>
<dbReference type="EMBL" id="MZNU01000076">
    <property type="protein sequence ID" value="OWP05223.1"/>
    <property type="molecule type" value="Genomic_DNA"/>
</dbReference>
<dbReference type="InParanoid" id="A0A218ZCG8"/>
<keyword evidence="3" id="KW-0964">Secreted</keyword>
<comment type="subcellular location">
    <subcellularLocation>
        <location evidence="2">Secreted</location>
    </subcellularLocation>
</comment>
<feature type="region of interest" description="Disordered" evidence="6">
    <location>
        <begin position="242"/>
        <end position="331"/>
    </location>
</feature>
<dbReference type="Proteomes" id="UP000242519">
    <property type="component" value="Unassembled WGS sequence"/>
</dbReference>
<reference evidence="9 10" key="1">
    <citation type="submission" date="2017-04" db="EMBL/GenBank/DDBJ databases">
        <title>Draft genome sequence of Marssonina coronaria NL1: causal agent of apple blotch.</title>
        <authorList>
            <person name="Cheng Q."/>
        </authorList>
    </citation>
    <scope>NUCLEOTIDE SEQUENCE [LARGE SCALE GENOMIC DNA]</scope>
    <source>
        <strain evidence="9 10">NL1</strain>
    </source>
</reference>
<dbReference type="OrthoDB" id="4849160at2759"/>
<name>A0A218ZCG8_9HELO</name>
<feature type="signal peptide" evidence="7">
    <location>
        <begin position="1"/>
        <end position="21"/>
    </location>
</feature>
<evidence type="ECO:0000256" key="1">
    <source>
        <dbReference type="ARBA" id="ARBA00001973"/>
    </source>
</evidence>
<feature type="chain" id="PRO_5012420043" evidence="7">
    <location>
        <begin position="22"/>
        <end position="331"/>
    </location>
</feature>
<keyword evidence="10" id="KW-1185">Reference proteome</keyword>
<feature type="compositionally biased region" description="Acidic residues" evidence="6">
    <location>
        <begin position="304"/>
        <end position="331"/>
    </location>
</feature>
<dbReference type="GO" id="GO:0005576">
    <property type="term" value="C:extracellular region"/>
    <property type="evidence" value="ECO:0007669"/>
    <property type="project" value="UniProtKB-SubCell"/>
</dbReference>
<organism evidence="9 10">
    <name type="scientific">Diplocarpon coronariae</name>
    <dbReference type="NCBI Taxonomy" id="2795749"/>
    <lineage>
        <taxon>Eukaryota</taxon>
        <taxon>Fungi</taxon>
        <taxon>Dikarya</taxon>
        <taxon>Ascomycota</taxon>
        <taxon>Pezizomycotina</taxon>
        <taxon>Leotiomycetes</taxon>
        <taxon>Helotiales</taxon>
        <taxon>Drepanopezizaceae</taxon>
        <taxon>Diplocarpon</taxon>
    </lineage>
</organism>
<evidence type="ECO:0000313" key="9">
    <source>
        <dbReference type="EMBL" id="OWP05223.1"/>
    </source>
</evidence>
<feature type="domain" description="Auxiliary Activity family 9 catalytic" evidence="8">
    <location>
        <begin position="25"/>
        <end position="235"/>
    </location>
</feature>
<accession>A0A218ZCG8</accession>
<protein>
    <submittedName>
        <fullName evidence="9">Beta-glucanase</fullName>
    </submittedName>
</protein>
<dbReference type="CDD" id="cd21175">
    <property type="entry name" value="LPMO_AA9"/>
    <property type="match status" value="1"/>
</dbReference>
<evidence type="ECO:0000256" key="5">
    <source>
        <dbReference type="ARBA" id="ARBA00023180"/>
    </source>
</evidence>
<comment type="caution">
    <text evidence="9">The sequence shown here is derived from an EMBL/GenBank/DDBJ whole genome shotgun (WGS) entry which is preliminary data.</text>
</comment>
<dbReference type="AlphaFoldDB" id="A0A218ZCG8"/>
<keyword evidence="5" id="KW-0325">Glycoprotein</keyword>
<evidence type="ECO:0000256" key="4">
    <source>
        <dbReference type="ARBA" id="ARBA00023157"/>
    </source>
</evidence>
<dbReference type="STRING" id="503106.A0A218ZCG8"/>
<feature type="compositionally biased region" description="Low complexity" evidence="6">
    <location>
        <begin position="256"/>
        <end position="290"/>
    </location>
</feature>
<dbReference type="InterPro" id="IPR005103">
    <property type="entry name" value="AA9_LPMO"/>
</dbReference>
<keyword evidence="4" id="KW-1015">Disulfide bond</keyword>
<proteinExistence type="predicted"/>
<dbReference type="Gene3D" id="2.70.50.70">
    <property type="match status" value="1"/>
</dbReference>
<evidence type="ECO:0000313" key="10">
    <source>
        <dbReference type="Proteomes" id="UP000242519"/>
    </source>
</evidence>
<feature type="compositionally biased region" description="Basic and acidic residues" evidence="6">
    <location>
        <begin position="291"/>
        <end position="303"/>
    </location>
</feature>